<dbReference type="InterPro" id="IPR037171">
    <property type="entry name" value="NagB/RpiA_transferase-like"/>
</dbReference>
<name>A0A4V2QGM4_HYDET</name>
<reference evidence="2 3" key="1">
    <citation type="submission" date="2019-03" db="EMBL/GenBank/DDBJ databases">
        <title>Genomic Encyclopedia of Type Strains, Phase IV (KMG-IV): sequencing the most valuable type-strain genomes for metagenomic binning, comparative biology and taxonomic classification.</title>
        <authorList>
            <person name="Goeker M."/>
        </authorList>
    </citation>
    <scope>NUCLEOTIDE SEQUENCE [LARGE SCALE GENOMIC DNA]</scope>
    <source>
        <strain evidence="2 3">LX-B</strain>
    </source>
</reference>
<comment type="caution">
    <text evidence="2">The sequence shown here is derived from an EMBL/GenBank/DDBJ whole genome shotgun (WGS) entry which is preliminary data.</text>
</comment>
<dbReference type="AlphaFoldDB" id="A0A4V2QGM4"/>
<dbReference type="EMBL" id="SLUN01000002">
    <property type="protein sequence ID" value="TCL76407.1"/>
    <property type="molecule type" value="Genomic_DNA"/>
</dbReference>
<dbReference type="PIRSF" id="PIRSF020269">
    <property type="entry name" value="DUF1121"/>
    <property type="match status" value="1"/>
</dbReference>
<dbReference type="InterPro" id="IPR009501">
    <property type="entry name" value="UCP020269"/>
</dbReference>
<dbReference type="RefSeq" id="WP_132012589.1">
    <property type="nucleotide sequence ID" value="NZ_SLUN01000002.1"/>
</dbReference>
<dbReference type="PANTHER" id="PTHR36179:SF2">
    <property type="entry name" value="LUD DOMAIN-CONTAINING PROTEIN"/>
    <property type="match status" value="1"/>
</dbReference>
<feature type="domain" description="LUD" evidence="1">
    <location>
        <begin position="14"/>
        <end position="207"/>
    </location>
</feature>
<sequence>MDHHRDWYWEQRVARVIANLEKHNMAGFYVQDEVQLLAKVEELIPEGSVVAVGDSLTLFETGVIGLLRGGRYRFLDKHREGLTSAVKREIYLASFSADTFLCSTNALTEAGELYNVDGNGSRVAALLYGPEQVIVVAGRNKIVADLDEARQRVRRYAAPLDAKRLGKRTPCASLGHCLDCDSPERICNDYVVIKRQFIKGRIKVIIVGKDLGY</sequence>
<evidence type="ECO:0000313" key="3">
    <source>
        <dbReference type="Proteomes" id="UP000295008"/>
    </source>
</evidence>
<gene>
    <name evidence="2" type="ORF">EDC14_1002166</name>
</gene>
<keyword evidence="3" id="KW-1185">Reference proteome</keyword>
<dbReference type="SUPFAM" id="SSF100950">
    <property type="entry name" value="NagB/RpiA/CoA transferase-like"/>
    <property type="match status" value="1"/>
</dbReference>
<evidence type="ECO:0000313" key="2">
    <source>
        <dbReference type="EMBL" id="TCL76407.1"/>
    </source>
</evidence>
<dbReference type="InterPro" id="IPR003741">
    <property type="entry name" value="LUD_dom"/>
</dbReference>
<dbReference type="Proteomes" id="UP000295008">
    <property type="component" value="Unassembled WGS sequence"/>
</dbReference>
<organism evidence="2 3">
    <name type="scientific">Hydrogenispora ethanolica</name>
    <dbReference type="NCBI Taxonomy" id="1082276"/>
    <lineage>
        <taxon>Bacteria</taxon>
        <taxon>Bacillati</taxon>
        <taxon>Bacillota</taxon>
        <taxon>Hydrogenispora</taxon>
    </lineage>
</organism>
<proteinExistence type="predicted"/>
<accession>A0A4V2QGM4</accession>
<protein>
    <submittedName>
        <fullName evidence="2">YkgG family uncharacterized protein</fullName>
    </submittedName>
</protein>
<dbReference type="PANTHER" id="PTHR36179">
    <property type="entry name" value="LUD_DOM DOMAIN-CONTAINING PROTEIN"/>
    <property type="match status" value="1"/>
</dbReference>
<dbReference type="Pfam" id="PF02589">
    <property type="entry name" value="LUD_dom"/>
    <property type="match status" value="1"/>
</dbReference>
<evidence type="ECO:0000259" key="1">
    <source>
        <dbReference type="Pfam" id="PF02589"/>
    </source>
</evidence>
<dbReference type="OrthoDB" id="9809147at2"/>